<accession>A0A9P5HEC8</accession>
<dbReference type="GO" id="GO:0048312">
    <property type="term" value="P:intracellular distribution of mitochondria"/>
    <property type="evidence" value="ECO:0007669"/>
    <property type="project" value="TreeGrafter"/>
</dbReference>
<dbReference type="AlphaFoldDB" id="A0A9P5HEC8"/>
<dbReference type="GO" id="GO:0003924">
    <property type="term" value="F:GTPase activity"/>
    <property type="evidence" value="ECO:0007669"/>
    <property type="project" value="InterPro"/>
</dbReference>
<dbReference type="Proteomes" id="UP000722485">
    <property type="component" value="Unassembled WGS sequence"/>
</dbReference>
<reference evidence="5" key="1">
    <citation type="submission" date="2020-03" db="EMBL/GenBank/DDBJ databases">
        <title>Draft Genome Sequence of Cylindrodendrum hubeiense.</title>
        <authorList>
            <person name="Buettner E."/>
            <person name="Kellner H."/>
        </authorList>
    </citation>
    <scope>NUCLEOTIDE SEQUENCE</scope>
    <source>
        <strain evidence="5">IHI 201604</strain>
    </source>
</reference>
<dbReference type="InterPro" id="IPR022812">
    <property type="entry name" value="Dynamin"/>
</dbReference>
<organism evidence="5 6">
    <name type="scientific">Cylindrodendrum hubeiense</name>
    <dbReference type="NCBI Taxonomy" id="595255"/>
    <lineage>
        <taxon>Eukaryota</taxon>
        <taxon>Fungi</taxon>
        <taxon>Dikarya</taxon>
        <taxon>Ascomycota</taxon>
        <taxon>Pezizomycotina</taxon>
        <taxon>Sordariomycetes</taxon>
        <taxon>Hypocreomycetidae</taxon>
        <taxon>Hypocreales</taxon>
        <taxon>Nectriaceae</taxon>
        <taxon>Cylindrodendrum</taxon>
    </lineage>
</organism>
<dbReference type="InterPro" id="IPR001401">
    <property type="entry name" value="Dynamin_GTPase"/>
</dbReference>
<feature type="region of interest" description="Disordered" evidence="3">
    <location>
        <begin position="1"/>
        <end position="79"/>
    </location>
</feature>
<evidence type="ECO:0000256" key="1">
    <source>
        <dbReference type="ARBA" id="ARBA00022741"/>
    </source>
</evidence>
<dbReference type="Gene3D" id="3.40.50.300">
    <property type="entry name" value="P-loop containing nucleotide triphosphate hydrolases"/>
    <property type="match status" value="1"/>
</dbReference>
<dbReference type="PANTHER" id="PTHR11566">
    <property type="entry name" value="DYNAMIN"/>
    <property type="match status" value="1"/>
</dbReference>
<dbReference type="SUPFAM" id="SSF52540">
    <property type="entry name" value="P-loop containing nucleoside triphosphate hydrolases"/>
    <property type="match status" value="1"/>
</dbReference>
<dbReference type="GO" id="GO:0005739">
    <property type="term" value="C:mitochondrion"/>
    <property type="evidence" value="ECO:0007669"/>
    <property type="project" value="TreeGrafter"/>
</dbReference>
<dbReference type="SMART" id="SM00053">
    <property type="entry name" value="DYNc"/>
    <property type="match status" value="1"/>
</dbReference>
<dbReference type="InterPro" id="IPR045063">
    <property type="entry name" value="Dynamin_N"/>
</dbReference>
<dbReference type="GO" id="GO:0005525">
    <property type="term" value="F:GTP binding"/>
    <property type="evidence" value="ECO:0007669"/>
    <property type="project" value="InterPro"/>
</dbReference>
<dbReference type="Pfam" id="PF00350">
    <property type="entry name" value="Dynamin_N"/>
    <property type="match status" value="1"/>
</dbReference>
<dbReference type="PANTHER" id="PTHR11566:SF21">
    <property type="entry name" value="DYNAMIN RELATED PROTEIN 1, ISOFORM A"/>
    <property type="match status" value="1"/>
</dbReference>
<keyword evidence="2" id="KW-0342">GTP-binding</keyword>
<comment type="caution">
    <text evidence="5">The sequence shown here is derived from an EMBL/GenBank/DDBJ whole genome shotgun (WGS) entry which is preliminary data.</text>
</comment>
<dbReference type="GO" id="GO:0006897">
    <property type="term" value="P:endocytosis"/>
    <property type="evidence" value="ECO:0007669"/>
    <property type="project" value="TreeGrafter"/>
</dbReference>
<dbReference type="GO" id="GO:0000266">
    <property type="term" value="P:mitochondrial fission"/>
    <property type="evidence" value="ECO:0007669"/>
    <property type="project" value="TreeGrafter"/>
</dbReference>
<evidence type="ECO:0000256" key="2">
    <source>
        <dbReference type="ARBA" id="ARBA00023134"/>
    </source>
</evidence>
<dbReference type="Pfam" id="PF01031">
    <property type="entry name" value="Dynamin_M"/>
    <property type="match status" value="1"/>
</dbReference>
<evidence type="ECO:0000313" key="6">
    <source>
        <dbReference type="Proteomes" id="UP000722485"/>
    </source>
</evidence>
<dbReference type="EMBL" id="JAANBB010000058">
    <property type="protein sequence ID" value="KAF7552582.1"/>
    <property type="molecule type" value="Genomic_DNA"/>
</dbReference>
<dbReference type="InterPro" id="IPR020850">
    <property type="entry name" value="GED_dom"/>
</dbReference>
<evidence type="ECO:0000256" key="3">
    <source>
        <dbReference type="SAM" id="MobiDB-lite"/>
    </source>
</evidence>
<dbReference type="GO" id="GO:0016559">
    <property type="term" value="P:peroxisome fission"/>
    <property type="evidence" value="ECO:0007669"/>
    <property type="project" value="TreeGrafter"/>
</dbReference>
<protein>
    <recommendedName>
        <fullName evidence="4">GED domain-containing protein</fullName>
    </recommendedName>
</protein>
<dbReference type="InterPro" id="IPR000375">
    <property type="entry name" value="Dynamin_stalk"/>
</dbReference>
<dbReference type="GO" id="GO:0016020">
    <property type="term" value="C:membrane"/>
    <property type="evidence" value="ECO:0007669"/>
    <property type="project" value="TreeGrafter"/>
</dbReference>
<feature type="compositionally biased region" description="Basic and acidic residues" evidence="3">
    <location>
        <begin position="49"/>
        <end position="61"/>
    </location>
</feature>
<dbReference type="InterPro" id="IPR027417">
    <property type="entry name" value="P-loop_NTPase"/>
</dbReference>
<sequence>MSHSTEEPVQTPPSTPSRHRRSSSANAYDSGVEGLSSNESSPARGLNKRAKESKAGPKDSSDVLSPEDPAEEESVTKNPFHTERGRILFEAIDELQAFECSKALDIPQVLGATCCTRFPTRITSKRTPRGGRDSYRITIEPAEVTIDGLERAHNTIKEYVSSKYMGIRQGKDANSNNFAAEVLKVELSGPDRPYFSILDLPGHFNSTYDVNKSDQAKIEEMIVKYMQKRENTVICVLDASNDLAHQPILELAHEHIQDRERILGVFTKCDRLLNNLGEANHAVSIATGRGLSTKDPRFMPGGWFLVRNRSDNDADRLELDVAEKMLFRTAPWKVIPTKRLGSAALKIHLGKILDSKIKSSFPAIRANIEKSLGAKLHEKHELGDPRGNHDQRRNYAIKHLRDYEERVRKAINHPGHLKARHLELRQEVTRLNQEFDIFMRARGARWEFQDYDVTPRAKLAELSKPIVEGRSQGNASQRRETPAFSRDFDHCLPMEDSDDLLQRIDEELIGFQANQLPGIINPDIFPAMYQLQVEKWFAIATAHMIRVRRAAAMCSVEILNSVCPPKESTEKLCQGFTDLLEGYFISADTKSDARYSLLCEQETKCKILQTTDPKFKEDIVGWRRVRFQQAGLLGLSGLKVQSERVEVEVLNLCFDLAHPTIQKNMINEVHDVLKVYYKISLETFIRSITSSVEDYISGEDSPVTALRADRIMELSEEQMERLAGEDESTLRRREVLNEEIEELTSALKIVDAATRLTRGLDRD</sequence>
<dbReference type="GO" id="GO:0005874">
    <property type="term" value="C:microtubule"/>
    <property type="evidence" value="ECO:0007669"/>
    <property type="project" value="TreeGrafter"/>
</dbReference>
<dbReference type="GO" id="GO:0008017">
    <property type="term" value="F:microtubule binding"/>
    <property type="evidence" value="ECO:0007669"/>
    <property type="project" value="TreeGrafter"/>
</dbReference>
<name>A0A9P5HEC8_9HYPO</name>
<keyword evidence="6" id="KW-1185">Reference proteome</keyword>
<evidence type="ECO:0000313" key="5">
    <source>
        <dbReference type="EMBL" id="KAF7552582.1"/>
    </source>
</evidence>
<proteinExistence type="predicted"/>
<evidence type="ECO:0000259" key="4">
    <source>
        <dbReference type="PROSITE" id="PS51388"/>
    </source>
</evidence>
<dbReference type="OrthoDB" id="415706at2759"/>
<dbReference type="PROSITE" id="PS51388">
    <property type="entry name" value="GED"/>
    <property type="match status" value="1"/>
</dbReference>
<gene>
    <name evidence="5" type="ORF">G7Z17_g4220</name>
</gene>
<feature type="domain" description="GED" evidence="4">
    <location>
        <begin position="666"/>
        <end position="758"/>
    </location>
</feature>
<keyword evidence="1" id="KW-0547">Nucleotide-binding</keyword>